<evidence type="ECO:0000313" key="1">
    <source>
        <dbReference type="EMBL" id="KAF9506978.1"/>
    </source>
</evidence>
<reference evidence="1" key="1">
    <citation type="journal article" date="2020" name="Nat. Commun.">
        <title>Large-scale genome sequencing of mycorrhizal fungi provides insights into the early evolution of symbiotic traits.</title>
        <authorList>
            <person name="Miyauchi S."/>
            <person name="Kiss E."/>
            <person name="Kuo A."/>
            <person name="Drula E."/>
            <person name="Kohler A."/>
            <person name="Sanchez-Garcia M."/>
            <person name="Morin E."/>
            <person name="Andreopoulos B."/>
            <person name="Barry K.W."/>
            <person name="Bonito G."/>
            <person name="Buee M."/>
            <person name="Carver A."/>
            <person name="Chen C."/>
            <person name="Cichocki N."/>
            <person name="Clum A."/>
            <person name="Culley D."/>
            <person name="Crous P.W."/>
            <person name="Fauchery L."/>
            <person name="Girlanda M."/>
            <person name="Hayes R.D."/>
            <person name="Keri Z."/>
            <person name="LaButti K."/>
            <person name="Lipzen A."/>
            <person name="Lombard V."/>
            <person name="Magnuson J."/>
            <person name="Maillard F."/>
            <person name="Murat C."/>
            <person name="Nolan M."/>
            <person name="Ohm R.A."/>
            <person name="Pangilinan J."/>
            <person name="Pereira M.F."/>
            <person name="Perotto S."/>
            <person name="Peter M."/>
            <person name="Pfister S."/>
            <person name="Riley R."/>
            <person name="Sitrit Y."/>
            <person name="Stielow J.B."/>
            <person name="Szollosi G."/>
            <person name="Zifcakova L."/>
            <person name="Stursova M."/>
            <person name="Spatafora J.W."/>
            <person name="Tedersoo L."/>
            <person name="Vaario L.M."/>
            <person name="Yamada A."/>
            <person name="Yan M."/>
            <person name="Wang P."/>
            <person name="Xu J."/>
            <person name="Bruns T."/>
            <person name="Baldrian P."/>
            <person name="Vilgalys R."/>
            <person name="Dunand C."/>
            <person name="Henrissat B."/>
            <person name="Grigoriev I.V."/>
            <person name="Hibbett D."/>
            <person name="Nagy L.G."/>
            <person name="Martin F.M."/>
        </authorList>
    </citation>
    <scope>NUCLEOTIDE SEQUENCE</scope>
    <source>
        <strain evidence="1">UP504</strain>
    </source>
</reference>
<sequence>MIFWVASFSVPFKSIHLGKKITSTTSSVNWDLSLGVLGTVSKFPTFWHAQCLEQDIVLLRTPRFREIPIHFEDSNVLMRNNAGRHPSPGSLLGLTYRLAPRRFGICSDLCSLRSPLTYLRGEDIIHRHVISPCWPIYPVSAASLPVPPTRRSLLSHQLSTSAHRSISLISLPYDAAADTDMHPATSFNLRPGNEPQ</sequence>
<organism evidence="1 2">
    <name type="scientific">Hydnum rufescens UP504</name>
    <dbReference type="NCBI Taxonomy" id="1448309"/>
    <lineage>
        <taxon>Eukaryota</taxon>
        <taxon>Fungi</taxon>
        <taxon>Dikarya</taxon>
        <taxon>Basidiomycota</taxon>
        <taxon>Agaricomycotina</taxon>
        <taxon>Agaricomycetes</taxon>
        <taxon>Cantharellales</taxon>
        <taxon>Hydnaceae</taxon>
        <taxon>Hydnum</taxon>
    </lineage>
</organism>
<gene>
    <name evidence="1" type="ORF">BS47DRAFT_360205</name>
</gene>
<comment type="caution">
    <text evidence="1">The sequence shown here is derived from an EMBL/GenBank/DDBJ whole genome shotgun (WGS) entry which is preliminary data.</text>
</comment>
<dbReference type="Proteomes" id="UP000886523">
    <property type="component" value="Unassembled WGS sequence"/>
</dbReference>
<proteinExistence type="predicted"/>
<evidence type="ECO:0000313" key="2">
    <source>
        <dbReference type="Proteomes" id="UP000886523"/>
    </source>
</evidence>
<protein>
    <submittedName>
        <fullName evidence="1">Uncharacterized protein</fullName>
    </submittedName>
</protein>
<keyword evidence="2" id="KW-1185">Reference proteome</keyword>
<dbReference type="EMBL" id="MU129093">
    <property type="protein sequence ID" value="KAF9506978.1"/>
    <property type="molecule type" value="Genomic_DNA"/>
</dbReference>
<dbReference type="AlphaFoldDB" id="A0A9P6DQ46"/>
<name>A0A9P6DQ46_9AGAM</name>
<accession>A0A9P6DQ46</accession>